<organism evidence="1">
    <name type="scientific">uncultured Frankineae bacterium</name>
    <dbReference type="NCBI Taxonomy" id="437475"/>
    <lineage>
        <taxon>Bacteria</taxon>
        <taxon>Bacillati</taxon>
        <taxon>Actinomycetota</taxon>
        <taxon>Actinomycetes</taxon>
        <taxon>Frankiales</taxon>
        <taxon>environmental samples</taxon>
    </lineage>
</organism>
<gene>
    <name evidence="1" type="ORF">AVDCRST_MAG07-2759</name>
</gene>
<reference evidence="1" key="1">
    <citation type="submission" date="2020-02" db="EMBL/GenBank/DDBJ databases">
        <authorList>
            <person name="Meier V. D."/>
        </authorList>
    </citation>
    <scope>NUCLEOTIDE SEQUENCE</scope>
    <source>
        <strain evidence="1">AVDCRST_MAG07</strain>
    </source>
</reference>
<evidence type="ECO:0008006" key="2">
    <source>
        <dbReference type="Google" id="ProtNLM"/>
    </source>
</evidence>
<dbReference type="AlphaFoldDB" id="A0A6J4LW01"/>
<name>A0A6J4LW01_9ACTN</name>
<protein>
    <recommendedName>
        <fullName evidence="2">DUF3037 domain-containing protein</fullName>
    </recommendedName>
</protein>
<dbReference type="Pfam" id="PF11236">
    <property type="entry name" value="DUF3037"/>
    <property type="match status" value="1"/>
</dbReference>
<evidence type="ECO:0000313" key="1">
    <source>
        <dbReference type="EMBL" id="CAA9343053.1"/>
    </source>
</evidence>
<dbReference type="EMBL" id="CADCUB010000120">
    <property type="protein sequence ID" value="CAA9343053.1"/>
    <property type="molecule type" value="Genomic_DNA"/>
</dbReference>
<dbReference type="InterPro" id="IPR021398">
    <property type="entry name" value="DUF3037"/>
</dbReference>
<sequence>MSRVVFEYALVRASPRVDRGECVNVGVVLYCQARDFLAVQVHVEPQRLRLLDASVDVDGVTGAAAALQRTCAGEGPAGATSLGQRFRWLTSPRSTVVHTGPVHSGLTDDPRVELGRLVDVLVR</sequence>
<accession>A0A6J4LW01</accession>
<proteinExistence type="predicted"/>